<evidence type="ECO:0000313" key="5">
    <source>
        <dbReference type="EMBL" id="GKT35589.1"/>
    </source>
</evidence>
<keyword evidence="6" id="KW-1185">Reference proteome</keyword>
<proteinExistence type="inferred from homology"/>
<evidence type="ECO:0000313" key="6">
    <source>
        <dbReference type="Proteomes" id="UP001057375"/>
    </source>
</evidence>
<dbReference type="NCBIfam" id="TIGR00307">
    <property type="entry name" value="eS8"/>
    <property type="match status" value="1"/>
</dbReference>
<comment type="similarity">
    <text evidence="1 4">Belongs to the eukaryotic ribosomal protein eS8 family.</text>
</comment>
<name>A0ABQ5KVV7_9EUKA</name>
<organism evidence="5 6">
    <name type="scientific">Aduncisulcus paluster</name>
    <dbReference type="NCBI Taxonomy" id="2918883"/>
    <lineage>
        <taxon>Eukaryota</taxon>
        <taxon>Metamonada</taxon>
        <taxon>Carpediemonas-like organisms</taxon>
        <taxon>Aduncisulcus</taxon>
    </lineage>
</organism>
<accession>A0ABQ5KVV7</accession>
<comment type="caution">
    <text evidence="5">The sequence shown here is derived from an EMBL/GenBank/DDBJ whole genome shotgun (WGS) entry which is preliminary data.</text>
</comment>
<dbReference type="InterPro" id="IPR001047">
    <property type="entry name" value="Ribosomal_eS8"/>
</dbReference>
<keyword evidence="3 4" id="KW-0687">Ribonucleoprotein</keyword>
<evidence type="ECO:0000256" key="4">
    <source>
        <dbReference type="RuleBase" id="RU000669"/>
    </source>
</evidence>
<evidence type="ECO:0000256" key="2">
    <source>
        <dbReference type="ARBA" id="ARBA00022980"/>
    </source>
</evidence>
<dbReference type="InterPro" id="IPR022309">
    <property type="entry name" value="Ribosomal_Se8/biogenesis_NSA2"/>
</dbReference>
<dbReference type="Proteomes" id="UP001057375">
    <property type="component" value="Unassembled WGS sequence"/>
</dbReference>
<dbReference type="Gene3D" id="1.10.168.20">
    <property type="entry name" value="Ribosomal protein S8e, subdomain"/>
    <property type="match status" value="1"/>
</dbReference>
<dbReference type="Pfam" id="PF01201">
    <property type="entry name" value="Ribosomal_S8e"/>
    <property type="match status" value="1"/>
</dbReference>
<dbReference type="Gene3D" id="3.10.290.70">
    <property type="match status" value="1"/>
</dbReference>
<evidence type="ECO:0000256" key="3">
    <source>
        <dbReference type="ARBA" id="ARBA00023274"/>
    </source>
</evidence>
<dbReference type="CDD" id="cd11380">
    <property type="entry name" value="Ribosomal_S8e_like"/>
    <property type="match status" value="1"/>
</dbReference>
<reference evidence="5" key="1">
    <citation type="submission" date="2022-03" db="EMBL/GenBank/DDBJ databases">
        <title>Draft genome sequence of Aduncisulcus paluster, a free-living microaerophilic Fornicata.</title>
        <authorList>
            <person name="Yuyama I."/>
            <person name="Kume K."/>
            <person name="Tamura T."/>
            <person name="Inagaki Y."/>
            <person name="Hashimoto T."/>
        </authorList>
    </citation>
    <scope>NUCLEOTIDE SEQUENCE</scope>
    <source>
        <strain evidence="5">NY0171</strain>
    </source>
</reference>
<evidence type="ECO:0000256" key="1">
    <source>
        <dbReference type="ARBA" id="ARBA00005257"/>
    </source>
</evidence>
<dbReference type="EMBL" id="BQXS01011022">
    <property type="protein sequence ID" value="GKT35589.1"/>
    <property type="molecule type" value="Genomic_DNA"/>
</dbReference>
<protein>
    <recommendedName>
        <fullName evidence="4">40S ribosomal protein S8</fullName>
    </recommendedName>
</protein>
<dbReference type="InterPro" id="IPR042563">
    <property type="entry name" value="Ribosomal_protein_eS8_euk"/>
</dbReference>
<keyword evidence="2 4" id="KW-0689">Ribosomal protein</keyword>
<sequence length="215" mass="24234">MPKDLIENTLDREIFSRSSMSISRSGEFKRRSTGARRRQYRMKRKSYSGKQPAQTKLGAKRVHLVRARGGNIKHRALRLDSGNFSWGSEVVARPSRILDVVYNATSNEMVRTKTLVKGAIVTIDATPFRDFYQRSYGELLPSKVKASLPKMTVEAQAKAEQASKGHTIDPSVKSQFLSNRLLARISSRPGQVGRADGYILEGPELDFYVRKMAKK</sequence>
<gene>
    <name evidence="5" type="ORF">ADUPG1_008718</name>
</gene>
<dbReference type="PANTHER" id="PTHR10394">
    <property type="entry name" value="40S RIBOSOMAL PROTEIN S8"/>
    <property type="match status" value="1"/>
</dbReference>